<keyword evidence="9" id="KW-0325">Glycoprotein</keyword>
<evidence type="ECO:0000256" key="5">
    <source>
        <dbReference type="ARBA" id="ARBA00022968"/>
    </source>
</evidence>
<dbReference type="AlphaFoldDB" id="A0A6F9DCM6"/>
<reference evidence="11" key="1">
    <citation type="submission" date="2020-04" db="EMBL/GenBank/DDBJ databases">
        <authorList>
            <person name="Neveu A P."/>
        </authorList>
    </citation>
    <scope>NUCLEOTIDE SEQUENCE</scope>
    <source>
        <tissue evidence="11">Whole embryo</tissue>
    </source>
</reference>
<keyword evidence="5" id="KW-0735">Signal-anchor</keyword>
<accession>A0A6F9DCM6</accession>
<dbReference type="InterPro" id="IPR009729">
    <property type="entry name" value="Gal-3-0_sulfotransfrase"/>
</dbReference>
<evidence type="ECO:0000256" key="6">
    <source>
        <dbReference type="ARBA" id="ARBA00022989"/>
    </source>
</evidence>
<evidence type="ECO:0000256" key="7">
    <source>
        <dbReference type="ARBA" id="ARBA00023034"/>
    </source>
</evidence>
<evidence type="ECO:0000256" key="10">
    <source>
        <dbReference type="SAM" id="SignalP"/>
    </source>
</evidence>
<feature type="signal peptide" evidence="10">
    <location>
        <begin position="1"/>
        <end position="30"/>
    </location>
</feature>
<feature type="chain" id="PRO_5026288301" evidence="10">
    <location>
        <begin position="31"/>
        <end position="397"/>
    </location>
</feature>
<comment type="subcellular location">
    <subcellularLocation>
        <location evidence="1">Golgi apparatus membrane</location>
        <topology evidence="1">Single-pass type II membrane protein</topology>
    </subcellularLocation>
</comment>
<organism evidence="11">
    <name type="scientific">Phallusia mammillata</name>
    <dbReference type="NCBI Taxonomy" id="59560"/>
    <lineage>
        <taxon>Eukaryota</taxon>
        <taxon>Metazoa</taxon>
        <taxon>Chordata</taxon>
        <taxon>Tunicata</taxon>
        <taxon>Ascidiacea</taxon>
        <taxon>Phlebobranchia</taxon>
        <taxon>Ascidiidae</taxon>
        <taxon>Phallusia</taxon>
    </lineage>
</organism>
<dbReference type="Gene3D" id="3.40.50.300">
    <property type="entry name" value="P-loop containing nucleotide triphosphate hydrolases"/>
    <property type="match status" value="1"/>
</dbReference>
<keyword evidence="6" id="KW-1133">Transmembrane helix</keyword>
<keyword evidence="3 11" id="KW-0808">Transferase</keyword>
<keyword evidence="4" id="KW-0812">Transmembrane</keyword>
<evidence type="ECO:0000256" key="1">
    <source>
        <dbReference type="ARBA" id="ARBA00004323"/>
    </source>
</evidence>
<dbReference type="InterPro" id="IPR027417">
    <property type="entry name" value="P-loop_NTPase"/>
</dbReference>
<name>A0A6F9DCM6_9ASCI</name>
<protein>
    <submittedName>
        <fullName evidence="11">Galactose-3-O-sulfotransferase 3</fullName>
    </submittedName>
</protein>
<keyword evidence="7" id="KW-0333">Golgi apparatus</keyword>
<dbReference type="Pfam" id="PF06990">
    <property type="entry name" value="Gal-3-0_sulfotr"/>
    <property type="match status" value="1"/>
</dbReference>
<dbReference type="PANTHER" id="PTHR14647:SF87">
    <property type="entry name" value="PUTATIVE-RELATED"/>
    <property type="match status" value="1"/>
</dbReference>
<evidence type="ECO:0000313" key="11">
    <source>
        <dbReference type="EMBL" id="CAB3248128.1"/>
    </source>
</evidence>
<dbReference type="EMBL" id="LR785342">
    <property type="protein sequence ID" value="CAB3248128.1"/>
    <property type="molecule type" value="mRNA"/>
</dbReference>
<evidence type="ECO:0000256" key="9">
    <source>
        <dbReference type="ARBA" id="ARBA00023180"/>
    </source>
</evidence>
<keyword evidence="8" id="KW-0472">Membrane</keyword>
<dbReference type="GO" id="GO:0000139">
    <property type="term" value="C:Golgi membrane"/>
    <property type="evidence" value="ECO:0007669"/>
    <property type="project" value="UniProtKB-SubCell"/>
</dbReference>
<dbReference type="PANTHER" id="PTHR14647">
    <property type="entry name" value="GALACTOSE-3-O-SULFOTRANSFERASE"/>
    <property type="match status" value="1"/>
</dbReference>
<comment type="similarity">
    <text evidence="2">Belongs to the galactose-3-O-sulfotransferase family.</text>
</comment>
<evidence type="ECO:0000256" key="4">
    <source>
        <dbReference type="ARBA" id="ARBA00022692"/>
    </source>
</evidence>
<sequence length="397" mass="46389">MAAAKPGRTFFTRCAFCSLLVLALWVLTNNTDWRKEIAASTEVVSQYGERGRTLFQTALTNNGFPVGQPVRAFVFAKTHKTGSTTIREVLATFIRRNNITNFAQRAPFPFIAGYPGRFKCEFLFPRGQVVDVIHGHSRLDIKEMQRCISPKAKYFSVIREPWTQFQSTLQFYGRHFKIGKAPSCFGMPVSRVLQGRILSVTNFMMESHRILNKSVPWYFRFKNFQAHDLGFDPMLQDEFKIKLKLLELDNKMDLVMINEYMDESFVLLKELLNLDWDDFVVVDKHKRSYEKVKLESPEHIRAFNNLSNIDIALYQHFNSTFWKKVNQYGRERMAKDLELLRNSRRKAKAKKVAKREASFHGFKQRQFVIEENEKMPLEISHRLADYMAQNSGSCFLK</sequence>
<evidence type="ECO:0000256" key="3">
    <source>
        <dbReference type="ARBA" id="ARBA00022679"/>
    </source>
</evidence>
<dbReference type="GO" id="GO:0001733">
    <property type="term" value="F:galactosylceramide sulfotransferase activity"/>
    <property type="evidence" value="ECO:0007669"/>
    <property type="project" value="InterPro"/>
</dbReference>
<dbReference type="GO" id="GO:0009247">
    <property type="term" value="P:glycolipid biosynthetic process"/>
    <property type="evidence" value="ECO:0007669"/>
    <property type="project" value="InterPro"/>
</dbReference>
<proteinExistence type="evidence at transcript level"/>
<keyword evidence="10" id="KW-0732">Signal</keyword>
<evidence type="ECO:0000256" key="2">
    <source>
        <dbReference type="ARBA" id="ARBA00008124"/>
    </source>
</evidence>
<dbReference type="SUPFAM" id="SSF52540">
    <property type="entry name" value="P-loop containing nucleoside triphosphate hydrolases"/>
    <property type="match status" value="1"/>
</dbReference>
<gene>
    <name evidence="11" type="primary">Gal3st3-003</name>
</gene>
<evidence type="ECO:0000256" key="8">
    <source>
        <dbReference type="ARBA" id="ARBA00023136"/>
    </source>
</evidence>